<protein>
    <recommendedName>
        <fullName evidence="2">Novel STAND NTPase 3 domain-containing protein</fullName>
    </recommendedName>
</protein>
<sequence>MKRSAIDEEKPRNADLFLHRGQGEGVRTVRSQIETTERDPRSAQGPWSDLALHTIGWRAFQDLCSQVCEVVLGRPVEIFREAQDGGQDAVFLIPSPNGEQLIGTIQCKHTSDAGKALKLSDLSAEIGNVEELVKGGQADTYIFMTNMSVDAPVAAAMRAKLREFGVRKPHILGRQYIVRVIKSSARLRALVPQVYGLGDLTAIVDERLSEQSRALLDSWIPKLRTYVPTQAHRDAVNAISDHGVVLLLGNPASGKSAIGAIVSTIASENPDNTVLALTSPRDFEAGWNPNDPGRFFWIDDAFGSNVLRDDYVQDWASAFSKLRAAIKHGNRFLLTSRKHIYEAARRRLGQRNLAQFADGSAVVDVGELTFEEKAQILYNHINFGEQSQSWRSNVKPHLAAVAAVEEFLPGIAERLGDPNFTKGLTPRESSLVRFMEEPTEHLIDTVSALDEQLRAALYLIYVHQAGFDPSDHDAAAAQAVSDLTGFTLAKIQDCFAELRGSFLKLSGTKWTFAHPTISDALTEVLRQKPHMMAALIRGAPIDTILGSFTCEGSPLIRDALVIPSTLDEALVARLSHTPDENHRNWMLFHFLSYRANDAVFAKLIGQFPELIRRYCWQSDPLANDPRFHTYGRAHQFGLLPEDLRREAARSLESAALSDLDMSFFAERGMLALISPLRLVGLGLALRTKLLPALEEKIDEIAADADLDEEPDSHFKKLLDALERIEEMGVELDDDAVGLVGDARDQVNRAVDGLEERKRERDEDNEDDTDWTYIVTQKKEEPSPPELAATKRSVFDDVDK</sequence>
<gene>
    <name evidence="3" type="ORF">Amal_03151</name>
</gene>
<dbReference type="PATRIC" id="fig|178901.16.peg.3360"/>
<evidence type="ECO:0000259" key="2">
    <source>
        <dbReference type="Pfam" id="PF20720"/>
    </source>
</evidence>
<feature type="region of interest" description="Disordered" evidence="1">
    <location>
        <begin position="749"/>
        <end position="799"/>
    </location>
</feature>
<comment type="caution">
    <text evidence="3">The sequence shown here is derived from an EMBL/GenBank/DDBJ whole genome shotgun (WGS) entry which is preliminary data.</text>
</comment>
<evidence type="ECO:0000313" key="4">
    <source>
        <dbReference type="Proteomes" id="UP000077349"/>
    </source>
</evidence>
<dbReference type="InterPro" id="IPR049050">
    <property type="entry name" value="nSTAND3"/>
</dbReference>
<dbReference type="Pfam" id="PF20720">
    <property type="entry name" value="nSTAND3"/>
    <property type="match status" value="1"/>
</dbReference>
<dbReference type="AlphaFoldDB" id="A0A177G5X5"/>
<organism evidence="3 4">
    <name type="scientific">Acetobacter malorum</name>
    <dbReference type="NCBI Taxonomy" id="178901"/>
    <lineage>
        <taxon>Bacteria</taxon>
        <taxon>Pseudomonadati</taxon>
        <taxon>Pseudomonadota</taxon>
        <taxon>Alphaproteobacteria</taxon>
        <taxon>Acetobacterales</taxon>
        <taxon>Acetobacteraceae</taxon>
        <taxon>Acetobacter</taxon>
    </lineage>
</organism>
<evidence type="ECO:0000313" key="3">
    <source>
        <dbReference type="EMBL" id="OAG75672.1"/>
    </source>
</evidence>
<evidence type="ECO:0000256" key="1">
    <source>
        <dbReference type="SAM" id="MobiDB-lite"/>
    </source>
</evidence>
<feature type="compositionally biased region" description="Basic and acidic residues" evidence="1">
    <location>
        <begin position="749"/>
        <end position="761"/>
    </location>
</feature>
<feature type="domain" description="Novel STAND NTPase 3" evidence="2">
    <location>
        <begin position="226"/>
        <end position="383"/>
    </location>
</feature>
<dbReference type="EMBL" id="LVHD01000027">
    <property type="protein sequence ID" value="OAG75672.1"/>
    <property type="molecule type" value="Genomic_DNA"/>
</dbReference>
<proteinExistence type="predicted"/>
<name>A0A177G5X5_9PROT</name>
<dbReference type="Proteomes" id="UP000077349">
    <property type="component" value="Unassembled WGS sequence"/>
</dbReference>
<reference evidence="3 4" key="1">
    <citation type="submission" date="2016-03" db="EMBL/GenBank/DDBJ databases">
        <title>Draft genome sequence of Acetobacter malorum CECT 7742, a strain isolated from strawberry vinegar.</title>
        <authorList>
            <person name="Sainz F."/>
            <person name="Mas A."/>
            <person name="Torija M.J."/>
        </authorList>
    </citation>
    <scope>NUCLEOTIDE SEQUENCE [LARGE SCALE GENOMIC DNA]</scope>
    <source>
        <strain evidence="3 4">CECT 7742</strain>
    </source>
</reference>
<accession>A0A177G5X5</accession>